<dbReference type="EMBL" id="CP146203">
    <property type="protein sequence ID" value="XBH22059.1"/>
    <property type="molecule type" value="Genomic_DNA"/>
</dbReference>
<reference evidence="2" key="1">
    <citation type="submission" date="2024-02" db="EMBL/GenBank/DDBJ databases">
        <title>Tomenella chthoni gen. nov. sp. nov., a member of the family Jonesiaceae isolated from bat guano.</title>
        <authorList>
            <person name="Miller S.L."/>
            <person name="King J."/>
            <person name="Sankaranarayanan K."/>
            <person name="Lawson P.A."/>
        </authorList>
    </citation>
    <scope>NUCLEOTIDE SEQUENCE</scope>
    <source>
        <strain evidence="2">BS-20</strain>
    </source>
</reference>
<dbReference type="GO" id="GO:0003700">
    <property type="term" value="F:DNA-binding transcription factor activity"/>
    <property type="evidence" value="ECO:0007669"/>
    <property type="project" value="InterPro"/>
</dbReference>
<sequence length="198" mass="21696">MNVPENFRATLESAASMRVMAHPTRLKLLGLLRELGPQTAAQLSESVDEAPGTLSYHLNKLASINLIEPAPDQGSDRRERWWRATATMTSWEPAELMDDPEQFAASTALLKSVSQGHAATYGEYLDKAPELERKWVAAAASSDYLLQLAAPELAQLRAELEALAECWLEVSAANVANGSGDQADIQSVVLMFQAYRRP</sequence>
<dbReference type="SUPFAM" id="SSF46785">
    <property type="entry name" value="Winged helix' DNA-binding domain"/>
    <property type="match status" value="1"/>
</dbReference>
<feature type="domain" description="HTH arsR-type" evidence="1">
    <location>
        <begin position="15"/>
        <end position="105"/>
    </location>
</feature>
<dbReference type="Pfam" id="PF12840">
    <property type="entry name" value="HTH_20"/>
    <property type="match status" value="1"/>
</dbReference>
<dbReference type="InterPro" id="IPR036388">
    <property type="entry name" value="WH-like_DNA-bd_sf"/>
</dbReference>
<dbReference type="SMART" id="SM00418">
    <property type="entry name" value="HTH_ARSR"/>
    <property type="match status" value="1"/>
</dbReference>
<evidence type="ECO:0000313" key="2">
    <source>
        <dbReference type="EMBL" id="XBH22059.1"/>
    </source>
</evidence>
<dbReference type="InterPro" id="IPR001845">
    <property type="entry name" value="HTH_ArsR_DNA-bd_dom"/>
</dbReference>
<dbReference type="InterPro" id="IPR036390">
    <property type="entry name" value="WH_DNA-bd_sf"/>
</dbReference>
<accession>A0AAU7DXH7</accession>
<proteinExistence type="predicted"/>
<name>A0AAU7DXH7_9MICO</name>
<dbReference type="Gene3D" id="1.10.10.10">
    <property type="entry name" value="Winged helix-like DNA-binding domain superfamily/Winged helix DNA-binding domain"/>
    <property type="match status" value="1"/>
</dbReference>
<organism evidence="2">
    <name type="scientific">Jonesiaceae bacterium BS-20</name>
    <dbReference type="NCBI Taxonomy" id="3120821"/>
    <lineage>
        <taxon>Bacteria</taxon>
        <taxon>Bacillati</taxon>
        <taxon>Actinomycetota</taxon>
        <taxon>Actinomycetes</taxon>
        <taxon>Micrococcales</taxon>
        <taxon>Jonesiaceae</taxon>
    </lineage>
</organism>
<dbReference type="AlphaFoldDB" id="A0AAU7DXH7"/>
<gene>
    <name evidence="2" type="ORF">V5R04_02175</name>
</gene>
<protein>
    <submittedName>
        <fullName evidence="2">Helix-turn-helix domain-containing protein</fullName>
    </submittedName>
</protein>
<evidence type="ECO:0000259" key="1">
    <source>
        <dbReference type="SMART" id="SM00418"/>
    </source>
</evidence>